<evidence type="ECO:0000256" key="1">
    <source>
        <dbReference type="SAM" id="MobiDB-lite"/>
    </source>
</evidence>
<accession>A0AA35KGG4</accession>
<organism evidence="2 3">
    <name type="scientific">Podarcis lilfordi</name>
    <name type="common">Lilford's wall lizard</name>
    <dbReference type="NCBI Taxonomy" id="74358"/>
    <lineage>
        <taxon>Eukaryota</taxon>
        <taxon>Metazoa</taxon>
        <taxon>Chordata</taxon>
        <taxon>Craniata</taxon>
        <taxon>Vertebrata</taxon>
        <taxon>Euteleostomi</taxon>
        <taxon>Lepidosauria</taxon>
        <taxon>Squamata</taxon>
        <taxon>Bifurcata</taxon>
        <taxon>Unidentata</taxon>
        <taxon>Episquamata</taxon>
        <taxon>Laterata</taxon>
        <taxon>Lacertibaenia</taxon>
        <taxon>Lacertidae</taxon>
        <taxon>Podarcis</taxon>
    </lineage>
</organism>
<feature type="region of interest" description="Disordered" evidence="1">
    <location>
        <begin position="1"/>
        <end position="28"/>
    </location>
</feature>
<name>A0AA35KGG4_9SAUR</name>
<feature type="compositionally biased region" description="Basic and acidic residues" evidence="1">
    <location>
        <begin position="45"/>
        <end position="58"/>
    </location>
</feature>
<dbReference type="EMBL" id="OX395131">
    <property type="protein sequence ID" value="CAI5777887.1"/>
    <property type="molecule type" value="Genomic_DNA"/>
</dbReference>
<evidence type="ECO:0000313" key="2">
    <source>
        <dbReference type="EMBL" id="CAI5777887.1"/>
    </source>
</evidence>
<keyword evidence="3" id="KW-1185">Reference proteome</keyword>
<dbReference type="AlphaFoldDB" id="A0AA35KGG4"/>
<proteinExistence type="predicted"/>
<reference evidence="2" key="1">
    <citation type="submission" date="2022-12" db="EMBL/GenBank/DDBJ databases">
        <authorList>
            <person name="Alioto T."/>
            <person name="Alioto T."/>
            <person name="Gomez Garrido J."/>
        </authorList>
    </citation>
    <scope>NUCLEOTIDE SEQUENCE</scope>
</reference>
<feature type="region of interest" description="Disordered" evidence="1">
    <location>
        <begin position="43"/>
        <end position="75"/>
    </location>
</feature>
<protein>
    <submittedName>
        <fullName evidence="2">Uncharacterized protein</fullName>
    </submittedName>
</protein>
<evidence type="ECO:0000313" key="3">
    <source>
        <dbReference type="Proteomes" id="UP001178461"/>
    </source>
</evidence>
<dbReference type="Proteomes" id="UP001178461">
    <property type="component" value="Chromosome 6"/>
</dbReference>
<feature type="region of interest" description="Disordered" evidence="1">
    <location>
        <begin position="89"/>
        <end position="110"/>
    </location>
</feature>
<gene>
    <name evidence="2" type="ORF">PODLI_1B033960</name>
</gene>
<sequence>MPRRGRYLKSNGNGAVTRQHELSLPSGQLTANGSRFQILRIYSPSRREKSRRSIDRQVGKNGRRRRCSAGCASPASTEGALRLARAAATHPMVGRGWARSLPPVPLSRRQ</sequence>